<dbReference type="AlphaFoldDB" id="A0A3P6G5F4"/>
<protein>
    <submittedName>
        <fullName evidence="1">Uncharacterized protein</fullName>
    </submittedName>
</protein>
<accession>A0A3P6G5F4</accession>
<proteinExistence type="predicted"/>
<reference evidence="1" key="1">
    <citation type="submission" date="2018-11" db="EMBL/GenBank/DDBJ databases">
        <authorList>
            <consortium name="Genoscope - CEA"/>
            <person name="William W."/>
        </authorList>
    </citation>
    <scope>NUCLEOTIDE SEQUENCE</scope>
</reference>
<dbReference type="EMBL" id="LR031880">
    <property type="protein sequence ID" value="VDD60240.1"/>
    <property type="molecule type" value="Genomic_DNA"/>
</dbReference>
<sequence length="38" mass="4371">MPPGIDTDIAKRISHITQRCVYSIKDHYGPSLRQKTPF</sequence>
<evidence type="ECO:0000313" key="1">
    <source>
        <dbReference type="EMBL" id="VDD60240.1"/>
    </source>
</evidence>
<organism evidence="1">
    <name type="scientific">Brassica oleracea</name>
    <name type="common">Wild cabbage</name>
    <dbReference type="NCBI Taxonomy" id="3712"/>
    <lineage>
        <taxon>Eukaryota</taxon>
        <taxon>Viridiplantae</taxon>
        <taxon>Streptophyta</taxon>
        <taxon>Embryophyta</taxon>
        <taxon>Tracheophyta</taxon>
        <taxon>Spermatophyta</taxon>
        <taxon>Magnoliopsida</taxon>
        <taxon>eudicotyledons</taxon>
        <taxon>Gunneridae</taxon>
        <taxon>Pentapetalae</taxon>
        <taxon>rosids</taxon>
        <taxon>malvids</taxon>
        <taxon>Brassicales</taxon>
        <taxon>Brassicaceae</taxon>
        <taxon>Brassiceae</taxon>
        <taxon>Brassica</taxon>
    </lineage>
</organism>
<gene>
    <name evidence="1" type="ORF">BOLC6T35693H</name>
</gene>
<name>A0A3P6G5F4_BRAOL</name>